<dbReference type="Proteomes" id="UP000253034">
    <property type="component" value="Unassembled WGS sequence"/>
</dbReference>
<gene>
    <name evidence="1" type="ORF">DFR58_101102</name>
</gene>
<proteinExistence type="predicted"/>
<dbReference type="EMBL" id="QPJT01000001">
    <property type="protein sequence ID" value="RCX20900.1"/>
    <property type="molecule type" value="Genomic_DNA"/>
</dbReference>
<organism evidence="1 2">
    <name type="scientific">Anaerobacterium chartisolvens</name>
    <dbReference type="NCBI Taxonomy" id="1297424"/>
    <lineage>
        <taxon>Bacteria</taxon>
        <taxon>Bacillati</taxon>
        <taxon>Bacillota</taxon>
        <taxon>Clostridia</taxon>
        <taxon>Eubacteriales</taxon>
        <taxon>Oscillospiraceae</taxon>
        <taxon>Anaerobacterium</taxon>
    </lineage>
</organism>
<evidence type="ECO:0000313" key="2">
    <source>
        <dbReference type="Proteomes" id="UP000253034"/>
    </source>
</evidence>
<name>A0A369BH71_9FIRM</name>
<protein>
    <submittedName>
        <fullName evidence="1">Uncharacterized protein</fullName>
    </submittedName>
</protein>
<dbReference type="RefSeq" id="WP_114295852.1">
    <property type="nucleotide sequence ID" value="NZ_QPJT01000001.1"/>
</dbReference>
<sequence length="214" mass="24421">MERTNKNESPLDITCRLYVACEKLKEALKEYKDTGLTPEEIRYVRNNYTLNKWENVPDEELKKILSRAMQSSYGVTLEQVQELAKAKEEGRIILLPVPIGGTIFVPYKYKDVDGTIESGIEEAKLSGYVKEGDKEFYTTYDERGCNDYEPGSFYLTREEAEPALVDLEAEEYGSEAEEGKCRVCGCTWNTPCEGGCYWVEDDLCSKCAEEMEDI</sequence>
<dbReference type="OrthoDB" id="1700487at2"/>
<evidence type="ECO:0000313" key="1">
    <source>
        <dbReference type="EMBL" id="RCX20900.1"/>
    </source>
</evidence>
<comment type="caution">
    <text evidence="1">The sequence shown here is derived from an EMBL/GenBank/DDBJ whole genome shotgun (WGS) entry which is preliminary data.</text>
</comment>
<accession>A0A369BH71</accession>
<reference evidence="1 2" key="1">
    <citation type="submission" date="2018-07" db="EMBL/GenBank/DDBJ databases">
        <title>Genomic Encyclopedia of Type Strains, Phase IV (KMG-IV): sequencing the most valuable type-strain genomes for metagenomic binning, comparative biology and taxonomic classification.</title>
        <authorList>
            <person name="Goeker M."/>
        </authorList>
    </citation>
    <scope>NUCLEOTIDE SEQUENCE [LARGE SCALE GENOMIC DNA]</scope>
    <source>
        <strain evidence="1 2">DSM 27016</strain>
    </source>
</reference>
<keyword evidence="2" id="KW-1185">Reference proteome</keyword>
<dbReference type="AlphaFoldDB" id="A0A369BH71"/>